<dbReference type="Gene3D" id="3.30.160.60">
    <property type="entry name" value="Classic Zinc Finger"/>
    <property type="match status" value="3"/>
</dbReference>
<dbReference type="InterPro" id="IPR036236">
    <property type="entry name" value="Znf_C2H2_sf"/>
</dbReference>
<keyword evidence="4" id="KW-0479">Metal-binding</keyword>
<dbReference type="GO" id="GO:0008270">
    <property type="term" value="F:zinc ion binding"/>
    <property type="evidence" value="ECO:0007669"/>
    <property type="project" value="UniProtKB-KW"/>
</dbReference>
<comment type="subcellular location">
    <subcellularLocation>
        <location evidence="1">Nucleus</location>
    </subcellularLocation>
</comment>
<keyword evidence="18" id="KW-1185">Reference proteome</keyword>
<dbReference type="FunFam" id="3.30.160.60:FF:000018">
    <property type="entry name" value="Krueppel-like factor 15"/>
    <property type="match status" value="1"/>
</dbReference>
<feature type="region of interest" description="Disordered" evidence="15">
    <location>
        <begin position="138"/>
        <end position="164"/>
    </location>
</feature>
<dbReference type="PROSITE" id="PS50157">
    <property type="entry name" value="ZINC_FINGER_C2H2_2"/>
    <property type="match status" value="3"/>
</dbReference>
<comment type="similarity">
    <text evidence="2">Belongs to the krueppel C2H2-type zinc-finger protein family.</text>
</comment>
<accession>A0A8C9FAI1</accession>
<dbReference type="GO" id="GO:0000981">
    <property type="term" value="F:DNA-binding transcription factor activity, RNA polymerase II-specific"/>
    <property type="evidence" value="ECO:0007669"/>
    <property type="project" value="TreeGrafter"/>
</dbReference>
<dbReference type="PROSITE" id="PS00028">
    <property type="entry name" value="ZINC_FINGER_C2H2_1"/>
    <property type="match status" value="3"/>
</dbReference>
<keyword evidence="9" id="KW-0805">Transcription regulation</keyword>
<dbReference type="SUPFAM" id="SSF57667">
    <property type="entry name" value="beta-beta-alpha zinc fingers"/>
    <property type="match status" value="2"/>
</dbReference>
<dbReference type="FunFam" id="3.30.160.60:FF:000237">
    <property type="entry name" value="Krueppel-like factor 2"/>
    <property type="match status" value="1"/>
</dbReference>
<reference evidence="17" key="2">
    <citation type="submission" date="2025-09" db="UniProtKB">
        <authorList>
            <consortium name="Ensembl"/>
        </authorList>
    </citation>
    <scope>IDENTIFICATION</scope>
</reference>
<keyword evidence="7" id="KW-0862">Zinc</keyword>
<feature type="domain" description="C2H2-type" evidence="16">
    <location>
        <begin position="432"/>
        <end position="461"/>
    </location>
</feature>
<keyword evidence="8" id="KW-0832">Ubl conjugation</keyword>
<name>A0A8C9FAI1_PAVCR</name>
<evidence type="ECO:0000256" key="11">
    <source>
        <dbReference type="ARBA" id="ARBA00023159"/>
    </source>
</evidence>
<keyword evidence="12" id="KW-0804">Transcription</keyword>
<dbReference type="SMART" id="SM00355">
    <property type="entry name" value="ZnF_C2H2"/>
    <property type="match status" value="3"/>
</dbReference>
<evidence type="ECO:0000256" key="15">
    <source>
        <dbReference type="SAM" id="MobiDB-lite"/>
    </source>
</evidence>
<keyword evidence="5" id="KW-0677">Repeat</keyword>
<dbReference type="FunFam" id="3.30.160.60:FF:000446">
    <property type="entry name" value="Zinc finger protein"/>
    <property type="match status" value="1"/>
</dbReference>
<evidence type="ECO:0000259" key="16">
    <source>
        <dbReference type="PROSITE" id="PS50157"/>
    </source>
</evidence>
<feature type="domain" description="C2H2-type" evidence="16">
    <location>
        <begin position="462"/>
        <end position="485"/>
    </location>
</feature>
<feature type="compositionally biased region" description="Pro residues" evidence="15">
    <location>
        <begin position="145"/>
        <end position="154"/>
    </location>
</feature>
<feature type="domain" description="C2H2-type" evidence="16">
    <location>
        <begin position="402"/>
        <end position="431"/>
    </location>
</feature>
<dbReference type="PANTHER" id="PTHR23235:SF175">
    <property type="entry name" value="C2H2-TYPE DOMAIN-CONTAINING PROTEIN"/>
    <property type="match status" value="1"/>
</dbReference>
<dbReference type="Pfam" id="PF00096">
    <property type="entry name" value="zf-C2H2"/>
    <property type="match status" value="3"/>
</dbReference>
<evidence type="ECO:0000256" key="12">
    <source>
        <dbReference type="ARBA" id="ARBA00023163"/>
    </source>
</evidence>
<proteinExistence type="inferred from homology"/>
<evidence type="ECO:0000256" key="7">
    <source>
        <dbReference type="ARBA" id="ARBA00022833"/>
    </source>
</evidence>
<dbReference type="Proteomes" id="UP000694428">
    <property type="component" value="Unplaced"/>
</dbReference>
<keyword evidence="3" id="KW-0597">Phosphoprotein</keyword>
<dbReference type="GO" id="GO:0045893">
    <property type="term" value="P:positive regulation of DNA-templated transcription"/>
    <property type="evidence" value="ECO:0007669"/>
    <property type="project" value="UniProtKB-ARBA"/>
</dbReference>
<evidence type="ECO:0000313" key="18">
    <source>
        <dbReference type="Proteomes" id="UP000694428"/>
    </source>
</evidence>
<dbReference type="AlphaFoldDB" id="A0A8C9FAI1"/>
<keyword evidence="11" id="KW-0010">Activator</keyword>
<evidence type="ECO:0000256" key="4">
    <source>
        <dbReference type="ARBA" id="ARBA00022723"/>
    </source>
</evidence>
<evidence type="ECO:0000256" key="3">
    <source>
        <dbReference type="ARBA" id="ARBA00022553"/>
    </source>
</evidence>
<feature type="region of interest" description="Disordered" evidence="15">
    <location>
        <begin position="213"/>
        <end position="233"/>
    </location>
</feature>
<keyword evidence="6 14" id="KW-0863">Zinc-finger</keyword>
<evidence type="ECO:0000313" key="17">
    <source>
        <dbReference type="Ensembl" id="ENSPSTP00000011892.1"/>
    </source>
</evidence>
<protein>
    <recommendedName>
        <fullName evidence="16">C2H2-type domain-containing protein</fullName>
    </recommendedName>
</protein>
<evidence type="ECO:0000256" key="13">
    <source>
        <dbReference type="ARBA" id="ARBA00023242"/>
    </source>
</evidence>
<sequence length="485" mass="52828">MAAAVDESALPSISTFTNLLPLEERPPDMLHVSSGRWGRSAEGGGCWGRACWVRCSVPPPSEGAAEAVPERCGAVGWAGRAAALGRGYGWGELCPAVPFLTPLFLQRMLQQDGPAAAVKREDDDLGKFVDLDFILAHTSSGGQGPPGPNYPLPETPESCGTTYDSDGSYPTPGKFPAPYPDGQSHSYVAELLTPDLPAHCDLQRREYTELRVPGGPHHPHHHHPALHPALSRPLPLDPSQPFGPRIKKEQPEERACMLGLPGGEYLGPGGGEHKPPRMAPGPVSGPPLPYPGFAHGRLGPPEEPLPGADPHLLADLPPHYTVAPHRYTPHFAPQPPPQFHGHFSVFREPLKGPGPGPAGLPGLLVTPPNSPVLEYFPAGGPPEDCKPKRGRRSWARKRTATHNCEYPGCGKTYTKSSHLKAHMRTHTGEKPYHCTWEGCGWKFARSDELTRHYRKHTGHRPFQCHLCERAFSRSDHLALHMKRHM</sequence>
<dbReference type="InterPro" id="IPR013087">
    <property type="entry name" value="Znf_C2H2_type"/>
</dbReference>
<dbReference type="GO" id="GO:0005634">
    <property type="term" value="C:nucleus"/>
    <property type="evidence" value="ECO:0007669"/>
    <property type="project" value="UniProtKB-SubCell"/>
</dbReference>
<dbReference type="CDD" id="cd22056">
    <property type="entry name" value="KLF1_2_4_N-like"/>
    <property type="match status" value="1"/>
</dbReference>
<dbReference type="GO" id="GO:0000978">
    <property type="term" value="F:RNA polymerase II cis-regulatory region sequence-specific DNA binding"/>
    <property type="evidence" value="ECO:0007669"/>
    <property type="project" value="TreeGrafter"/>
</dbReference>
<evidence type="ECO:0000256" key="10">
    <source>
        <dbReference type="ARBA" id="ARBA00023125"/>
    </source>
</evidence>
<keyword evidence="10" id="KW-0238">DNA-binding</keyword>
<keyword evidence="13" id="KW-0539">Nucleus</keyword>
<reference evidence="17" key="1">
    <citation type="submission" date="2025-08" db="UniProtKB">
        <authorList>
            <consortium name="Ensembl"/>
        </authorList>
    </citation>
    <scope>IDENTIFICATION</scope>
</reference>
<evidence type="ECO:0000256" key="8">
    <source>
        <dbReference type="ARBA" id="ARBA00022843"/>
    </source>
</evidence>
<organism evidence="17 18">
    <name type="scientific">Pavo cristatus</name>
    <name type="common">Indian peafowl</name>
    <name type="synonym">Blue peafowl</name>
    <dbReference type="NCBI Taxonomy" id="9049"/>
    <lineage>
        <taxon>Eukaryota</taxon>
        <taxon>Metazoa</taxon>
        <taxon>Chordata</taxon>
        <taxon>Craniata</taxon>
        <taxon>Vertebrata</taxon>
        <taxon>Euteleostomi</taxon>
        <taxon>Archelosauria</taxon>
        <taxon>Archosauria</taxon>
        <taxon>Dinosauria</taxon>
        <taxon>Saurischia</taxon>
        <taxon>Theropoda</taxon>
        <taxon>Coelurosauria</taxon>
        <taxon>Aves</taxon>
        <taxon>Neognathae</taxon>
        <taxon>Galloanserae</taxon>
        <taxon>Galliformes</taxon>
        <taxon>Phasianidae</taxon>
        <taxon>Phasianinae</taxon>
        <taxon>Pavo</taxon>
    </lineage>
</organism>
<evidence type="ECO:0000256" key="14">
    <source>
        <dbReference type="PROSITE-ProRule" id="PRU00042"/>
    </source>
</evidence>
<evidence type="ECO:0000256" key="6">
    <source>
        <dbReference type="ARBA" id="ARBA00022771"/>
    </source>
</evidence>
<evidence type="ECO:0000256" key="1">
    <source>
        <dbReference type="ARBA" id="ARBA00004123"/>
    </source>
</evidence>
<dbReference type="PANTHER" id="PTHR23235">
    <property type="entry name" value="KRUEPPEL-LIKE TRANSCRIPTION FACTOR"/>
    <property type="match status" value="1"/>
</dbReference>
<evidence type="ECO:0000256" key="5">
    <source>
        <dbReference type="ARBA" id="ARBA00022737"/>
    </source>
</evidence>
<dbReference type="Ensembl" id="ENSPSTT00000012473.1">
    <property type="protein sequence ID" value="ENSPSTP00000011892.1"/>
    <property type="gene ID" value="ENSPSTG00000008376.1"/>
</dbReference>
<evidence type="ECO:0000256" key="2">
    <source>
        <dbReference type="ARBA" id="ARBA00006991"/>
    </source>
</evidence>
<evidence type="ECO:0000256" key="9">
    <source>
        <dbReference type="ARBA" id="ARBA00023015"/>
    </source>
</evidence>